<feature type="region of interest" description="Disordered" evidence="1">
    <location>
        <begin position="446"/>
        <end position="500"/>
    </location>
</feature>
<feature type="compositionally biased region" description="Polar residues" evidence="1">
    <location>
        <begin position="170"/>
        <end position="197"/>
    </location>
</feature>
<dbReference type="EMBL" id="QEAO01000028">
    <property type="protein sequence ID" value="TPX32631.1"/>
    <property type="molecule type" value="Genomic_DNA"/>
</dbReference>
<accession>A0A507BZS8</accession>
<name>A0A507BZS8_9FUNG</name>
<dbReference type="Proteomes" id="UP000319731">
    <property type="component" value="Unassembled WGS sequence"/>
</dbReference>
<protein>
    <submittedName>
        <fullName evidence="2">Uncharacterized protein</fullName>
    </submittedName>
</protein>
<dbReference type="GeneID" id="42005500"/>
<reference evidence="2 3" key="1">
    <citation type="journal article" date="2019" name="Sci. Rep.">
        <title>Comparative genomics of chytrid fungi reveal insights into the obligate biotrophic and pathogenic lifestyle of Synchytrium endobioticum.</title>
        <authorList>
            <person name="van de Vossenberg B.T.L.H."/>
            <person name="Warris S."/>
            <person name="Nguyen H.D.T."/>
            <person name="van Gent-Pelzer M.P.E."/>
            <person name="Joly D.L."/>
            <person name="van de Geest H.C."/>
            <person name="Bonants P.J.M."/>
            <person name="Smith D.S."/>
            <person name="Levesque C.A."/>
            <person name="van der Lee T.A.J."/>
        </authorList>
    </citation>
    <scope>NUCLEOTIDE SEQUENCE [LARGE SCALE GENOMIC DNA]</scope>
    <source>
        <strain evidence="2 3">JEL517</strain>
    </source>
</reference>
<dbReference type="AlphaFoldDB" id="A0A507BZS8"/>
<dbReference type="RefSeq" id="XP_031023809.1">
    <property type="nucleotide sequence ID" value="XM_031170203.1"/>
</dbReference>
<evidence type="ECO:0000313" key="3">
    <source>
        <dbReference type="Proteomes" id="UP000319731"/>
    </source>
</evidence>
<feature type="region of interest" description="Disordered" evidence="1">
    <location>
        <begin position="170"/>
        <end position="221"/>
    </location>
</feature>
<dbReference type="InterPro" id="IPR029063">
    <property type="entry name" value="SAM-dependent_MTases_sf"/>
</dbReference>
<dbReference type="Gene3D" id="3.40.50.150">
    <property type="entry name" value="Vaccinia Virus protein VP39"/>
    <property type="match status" value="1"/>
</dbReference>
<evidence type="ECO:0000313" key="2">
    <source>
        <dbReference type="EMBL" id="TPX32631.1"/>
    </source>
</evidence>
<organism evidence="2 3">
    <name type="scientific">Synchytrium microbalum</name>
    <dbReference type="NCBI Taxonomy" id="1806994"/>
    <lineage>
        <taxon>Eukaryota</taxon>
        <taxon>Fungi</taxon>
        <taxon>Fungi incertae sedis</taxon>
        <taxon>Chytridiomycota</taxon>
        <taxon>Chytridiomycota incertae sedis</taxon>
        <taxon>Chytridiomycetes</taxon>
        <taxon>Synchytriales</taxon>
        <taxon>Synchytriaceae</taxon>
        <taxon>Synchytrium</taxon>
    </lineage>
</organism>
<sequence>MSSIFIRKQMGTAEATCLKLADSLYANPTTLFFGDTSSQAWIGTSDSAFGDVFIPKNVKNLIKHGLPYDPAEQPLDHMRGEVAVRWSRAHHRYFLQRWPTYEQDFRRASDLIEGDSNRIVILCRTNEEISKESHSNGSDDQDRTEMMEWYRGDNKPTPCTCPLVVCTPDQQQNTNRMDKPPSSTSNHTIASANSGDIPTSPPKTVKEQEEHDQREGAFSDIYKDKTWGNGESLSGPGSYMEYTVNVRTFLALVFRVFDVKSWLDTPCGDCNWQRNISGFNDILYTGADIVPSVIIQNGRKYRDIQNMKFMHLDLAVDDVPNGADVILCRDMLQHTPLEAGRGVIQNFEQSGAKYLVTNFHSLNYKPESGGNRNIKPGEFFLIDVMKPPYNFPPPLMYSVDGRDSEVATEHNYKMVGIWKLPVLDKGNGTILPVHPQVRHLQTAKIPASKSRLANSDAKSSESDSVLLVQQPRPLKKHKTAASSALPPRESPSPGEAHNQFHEQEARVDAFTRQPDMLFIVSFDVRLTFEWITIYKNNTWGGMSYILSHE</sequence>
<proteinExistence type="predicted"/>
<gene>
    <name evidence="2" type="ORF">SmJEL517_g04275</name>
</gene>
<dbReference type="SUPFAM" id="SSF53335">
    <property type="entry name" value="S-adenosyl-L-methionine-dependent methyltransferases"/>
    <property type="match status" value="1"/>
</dbReference>
<evidence type="ECO:0000256" key="1">
    <source>
        <dbReference type="SAM" id="MobiDB-lite"/>
    </source>
</evidence>
<dbReference type="OrthoDB" id="9991036at2759"/>
<comment type="caution">
    <text evidence="2">The sequence shown here is derived from an EMBL/GenBank/DDBJ whole genome shotgun (WGS) entry which is preliminary data.</text>
</comment>
<feature type="compositionally biased region" description="Basic and acidic residues" evidence="1">
    <location>
        <begin position="204"/>
        <end position="221"/>
    </location>
</feature>
<keyword evidence="3" id="KW-1185">Reference proteome</keyword>